<dbReference type="EMBL" id="GBHO01039790">
    <property type="protein sequence ID" value="JAG03814.1"/>
    <property type="molecule type" value="Transcribed_RNA"/>
</dbReference>
<name>A0A0A9W7P3_LYGHE</name>
<evidence type="ECO:0000256" key="1">
    <source>
        <dbReference type="SAM" id="Coils"/>
    </source>
</evidence>
<accession>A0A0A9W7P3</accession>
<organism evidence="2">
    <name type="scientific">Lygus hesperus</name>
    <name type="common">Western plant bug</name>
    <dbReference type="NCBI Taxonomy" id="30085"/>
    <lineage>
        <taxon>Eukaryota</taxon>
        <taxon>Metazoa</taxon>
        <taxon>Ecdysozoa</taxon>
        <taxon>Arthropoda</taxon>
        <taxon>Hexapoda</taxon>
        <taxon>Insecta</taxon>
        <taxon>Pterygota</taxon>
        <taxon>Neoptera</taxon>
        <taxon>Paraneoptera</taxon>
        <taxon>Hemiptera</taxon>
        <taxon>Heteroptera</taxon>
        <taxon>Panheteroptera</taxon>
        <taxon>Cimicomorpha</taxon>
        <taxon>Miridae</taxon>
        <taxon>Mirini</taxon>
        <taxon>Lygus</taxon>
    </lineage>
</organism>
<keyword evidence="2" id="KW-0436">Ligase</keyword>
<proteinExistence type="predicted"/>
<evidence type="ECO:0000313" key="2">
    <source>
        <dbReference type="EMBL" id="JAG03814.1"/>
    </source>
</evidence>
<feature type="coiled-coil region" evidence="1">
    <location>
        <begin position="56"/>
        <end position="83"/>
    </location>
</feature>
<reference evidence="2" key="2">
    <citation type="submission" date="2014-07" db="EMBL/GenBank/DDBJ databases">
        <authorList>
            <person name="Hull J."/>
        </authorList>
    </citation>
    <scope>NUCLEOTIDE SEQUENCE</scope>
</reference>
<reference evidence="2" key="1">
    <citation type="journal article" date="2014" name="PLoS ONE">
        <title>Transcriptome-Based Identification of ABC Transporters in the Western Tarnished Plant Bug Lygus hesperus.</title>
        <authorList>
            <person name="Hull J.J."/>
            <person name="Chaney K."/>
            <person name="Geib S.M."/>
            <person name="Fabrick J.A."/>
            <person name="Brent C.S."/>
            <person name="Walsh D."/>
            <person name="Lavine L.C."/>
        </authorList>
    </citation>
    <scope>NUCLEOTIDE SEQUENCE</scope>
</reference>
<sequence>MCSQNHHQSHKDFQAMDSMVHDSGKCVEDIMKKFGKTSREVHNNFFHEMGGIQTWIKNFESEMNAFEEKLEQIDKMIEVFNESMIKRNNIILSNIPGGEEETDEELFHKVIHILSEVLETEFEPEDIRYTSRIRLVEGKDWHMMPVRVSFEWFATKCYVAKHFSDFQSSPYSASDDYTRDVLVSRRLRSALKKARKINGDSCPSNDCC</sequence>
<protein>
    <submittedName>
        <fullName evidence="2">Serine--tRNA ligase 2</fullName>
    </submittedName>
</protein>
<gene>
    <name evidence="2" type="primary">serS2</name>
    <name evidence="2" type="ORF">CM83_9429</name>
</gene>
<dbReference type="GO" id="GO:0016874">
    <property type="term" value="F:ligase activity"/>
    <property type="evidence" value="ECO:0007669"/>
    <property type="project" value="UniProtKB-KW"/>
</dbReference>
<keyword evidence="1" id="KW-0175">Coiled coil</keyword>
<dbReference type="AlphaFoldDB" id="A0A0A9W7P3"/>